<dbReference type="SMART" id="SM00225">
    <property type="entry name" value="BTB"/>
    <property type="match status" value="1"/>
</dbReference>
<sequence length="284" mass="32600">MKSRSKPAKNASLFSGVPRALNSNNSDDKPAQRVKTNEDMTSKKRKAKEIVTLLVGNDPESKASRFIVHKKLLCAASPVFEAACKPEWQGAEKDVIRLPEYQPEVIRAFVHWVYYDKYIYLSLKDFETRALADRPEGVLVRLYFLGDKYQMPRLRNQMIDALTSYRLQEGGYALETLDYACKNTAKGSALRSYLATTAICVWCHGYLSSLDEKLYPELFHDIAIQLIMAREEEVRCEDSEYGHDDEDAPSFCDRYHTHEPGSKILCTEDEIYRDDCWMSYGSND</sequence>
<keyword evidence="4" id="KW-1185">Reference proteome</keyword>
<name>A0A8A3PC17_9HELO</name>
<dbReference type="SUPFAM" id="SSF54695">
    <property type="entry name" value="POZ domain"/>
    <property type="match status" value="1"/>
</dbReference>
<dbReference type="Proteomes" id="UP000672032">
    <property type="component" value="Chromosome 3"/>
</dbReference>
<dbReference type="PROSITE" id="PS50097">
    <property type="entry name" value="BTB"/>
    <property type="match status" value="1"/>
</dbReference>
<evidence type="ECO:0000313" key="3">
    <source>
        <dbReference type="EMBL" id="QSZ32641.1"/>
    </source>
</evidence>
<dbReference type="PANTHER" id="PTHR47843">
    <property type="entry name" value="BTB DOMAIN-CONTAINING PROTEIN-RELATED"/>
    <property type="match status" value="1"/>
</dbReference>
<protein>
    <recommendedName>
        <fullName evidence="2">BTB domain-containing protein</fullName>
    </recommendedName>
</protein>
<dbReference type="PANTHER" id="PTHR47843:SF2">
    <property type="entry name" value="BTB DOMAIN-CONTAINING PROTEIN"/>
    <property type="match status" value="1"/>
</dbReference>
<proteinExistence type="predicted"/>
<dbReference type="InterPro" id="IPR011333">
    <property type="entry name" value="SKP1/BTB/POZ_sf"/>
</dbReference>
<reference evidence="3" key="1">
    <citation type="submission" date="2020-10" db="EMBL/GenBank/DDBJ databases">
        <title>Genome Sequence of Monilinia vaccinii-corymbosi Sheds Light on Mummy Berry Disease Infection of Blueberry and Mating Type.</title>
        <authorList>
            <person name="Yow A.G."/>
            <person name="Zhang Y."/>
            <person name="Bansal K."/>
            <person name="Eacker S.M."/>
            <person name="Sullivan S."/>
            <person name="Liachko I."/>
            <person name="Cubeta M.A."/>
            <person name="Rollins J.A."/>
            <person name="Ashrafi H."/>
        </authorList>
    </citation>
    <scope>NUCLEOTIDE SEQUENCE</scope>
    <source>
        <strain evidence="3">RL-1</strain>
    </source>
</reference>
<evidence type="ECO:0000259" key="2">
    <source>
        <dbReference type="PROSITE" id="PS50097"/>
    </source>
</evidence>
<accession>A0A8A3PC17</accession>
<dbReference type="Pfam" id="PF00651">
    <property type="entry name" value="BTB"/>
    <property type="match status" value="1"/>
</dbReference>
<dbReference type="Gene3D" id="3.30.710.10">
    <property type="entry name" value="Potassium Channel Kv1.1, Chain A"/>
    <property type="match status" value="1"/>
</dbReference>
<dbReference type="OrthoDB" id="1022638at2759"/>
<feature type="compositionally biased region" description="Basic and acidic residues" evidence="1">
    <location>
        <begin position="26"/>
        <end position="42"/>
    </location>
</feature>
<organism evidence="3 4">
    <name type="scientific">Monilinia vaccinii-corymbosi</name>
    <dbReference type="NCBI Taxonomy" id="61207"/>
    <lineage>
        <taxon>Eukaryota</taxon>
        <taxon>Fungi</taxon>
        <taxon>Dikarya</taxon>
        <taxon>Ascomycota</taxon>
        <taxon>Pezizomycotina</taxon>
        <taxon>Leotiomycetes</taxon>
        <taxon>Helotiales</taxon>
        <taxon>Sclerotiniaceae</taxon>
        <taxon>Monilinia</taxon>
    </lineage>
</organism>
<dbReference type="EMBL" id="CP063407">
    <property type="protein sequence ID" value="QSZ32641.1"/>
    <property type="molecule type" value="Genomic_DNA"/>
</dbReference>
<feature type="region of interest" description="Disordered" evidence="1">
    <location>
        <begin position="1"/>
        <end position="43"/>
    </location>
</feature>
<dbReference type="AlphaFoldDB" id="A0A8A3PC17"/>
<dbReference type="InterPro" id="IPR000210">
    <property type="entry name" value="BTB/POZ_dom"/>
</dbReference>
<dbReference type="CDD" id="cd18186">
    <property type="entry name" value="BTB_POZ_ZBTB_KLHL-like"/>
    <property type="match status" value="1"/>
</dbReference>
<evidence type="ECO:0000256" key="1">
    <source>
        <dbReference type="SAM" id="MobiDB-lite"/>
    </source>
</evidence>
<feature type="domain" description="BTB" evidence="2">
    <location>
        <begin position="49"/>
        <end position="122"/>
    </location>
</feature>
<evidence type="ECO:0000313" key="4">
    <source>
        <dbReference type="Proteomes" id="UP000672032"/>
    </source>
</evidence>
<gene>
    <name evidence="3" type="ORF">DSL72_002220</name>
</gene>